<feature type="transmembrane region" description="Helical" evidence="6">
    <location>
        <begin position="78"/>
        <end position="103"/>
    </location>
</feature>
<feature type="transmembrane region" description="Helical" evidence="6">
    <location>
        <begin position="192"/>
        <end position="210"/>
    </location>
</feature>
<evidence type="ECO:0000256" key="4">
    <source>
        <dbReference type="ARBA" id="ARBA00022989"/>
    </source>
</evidence>
<evidence type="ECO:0000256" key="6">
    <source>
        <dbReference type="RuleBase" id="RU365102"/>
    </source>
</evidence>
<dbReference type="GO" id="GO:0005384">
    <property type="term" value="F:manganese ion transmembrane transporter activity"/>
    <property type="evidence" value="ECO:0007669"/>
    <property type="project" value="TreeGrafter"/>
</dbReference>
<dbReference type="PANTHER" id="PTHR12608">
    <property type="entry name" value="TRANSMEMBRANE PROTEIN HTP-1 RELATED"/>
    <property type="match status" value="1"/>
</dbReference>
<name>A0A7R8W792_9CRUS</name>
<feature type="transmembrane region" description="Helical" evidence="6">
    <location>
        <begin position="230"/>
        <end position="253"/>
    </location>
</feature>
<evidence type="ECO:0000313" key="7">
    <source>
        <dbReference type="EMBL" id="CAD7226262.1"/>
    </source>
</evidence>
<dbReference type="GO" id="GO:0032468">
    <property type="term" value="P:Golgi calcium ion homeostasis"/>
    <property type="evidence" value="ECO:0007669"/>
    <property type="project" value="TreeGrafter"/>
</dbReference>
<dbReference type="GO" id="GO:0005794">
    <property type="term" value="C:Golgi apparatus"/>
    <property type="evidence" value="ECO:0007669"/>
    <property type="project" value="TreeGrafter"/>
</dbReference>
<dbReference type="GO" id="GO:0032472">
    <property type="term" value="P:Golgi calcium ion transport"/>
    <property type="evidence" value="ECO:0007669"/>
    <property type="project" value="TreeGrafter"/>
</dbReference>
<protein>
    <recommendedName>
        <fullName evidence="6">GDT1 family protein</fullName>
    </recommendedName>
</protein>
<dbReference type="AlphaFoldDB" id="A0A7R8W792"/>
<keyword evidence="5 6" id="KW-0472">Membrane</keyword>
<comment type="similarity">
    <text evidence="2 6">Belongs to the GDT1 family.</text>
</comment>
<comment type="subcellular location">
    <subcellularLocation>
        <location evidence="1 6">Membrane</location>
        <topology evidence="1 6">Multi-pass membrane protein</topology>
    </subcellularLocation>
</comment>
<dbReference type="Pfam" id="PF01169">
    <property type="entry name" value="GDT1"/>
    <property type="match status" value="2"/>
</dbReference>
<dbReference type="GO" id="GO:0016020">
    <property type="term" value="C:membrane"/>
    <property type="evidence" value="ECO:0007669"/>
    <property type="project" value="UniProtKB-SubCell"/>
</dbReference>
<reference evidence="7" key="1">
    <citation type="submission" date="2020-11" db="EMBL/GenBank/DDBJ databases">
        <authorList>
            <person name="Tran Van P."/>
        </authorList>
    </citation>
    <scope>NUCLEOTIDE SEQUENCE</scope>
</reference>
<dbReference type="PANTHER" id="PTHR12608:SF1">
    <property type="entry name" value="TRANSMEMBRANE PROTEIN 165"/>
    <property type="match status" value="1"/>
</dbReference>
<evidence type="ECO:0000256" key="1">
    <source>
        <dbReference type="ARBA" id="ARBA00004141"/>
    </source>
</evidence>
<accession>A0A7R8W792</accession>
<organism evidence="7">
    <name type="scientific">Cyprideis torosa</name>
    <dbReference type="NCBI Taxonomy" id="163714"/>
    <lineage>
        <taxon>Eukaryota</taxon>
        <taxon>Metazoa</taxon>
        <taxon>Ecdysozoa</taxon>
        <taxon>Arthropoda</taxon>
        <taxon>Crustacea</taxon>
        <taxon>Oligostraca</taxon>
        <taxon>Ostracoda</taxon>
        <taxon>Podocopa</taxon>
        <taxon>Podocopida</taxon>
        <taxon>Cytherocopina</taxon>
        <taxon>Cytheroidea</taxon>
        <taxon>Cytherideidae</taxon>
        <taxon>Cyprideis</taxon>
    </lineage>
</organism>
<feature type="transmembrane region" description="Helical" evidence="6">
    <location>
        <begin position="260"/>
        <end position="280"/>
    </location>
</feature>
<evidence type="ECO:0000256" key="5">
    <source>
        <dbReference type="ARBA" id="ARBA00023136"/>
    </source>
</evidence>
<dbReference type="EMBL" id="OB660787">
    <property type="protein sequence ID" value="CAD7226262.1"/>
    <property type="molecule type" value="Genomic_DNA"/>
</dbReference>
<evidence type="ECO:0000256" key="2">
    <source>
        <dbReference type="ARBA" id="ARBA00009190"/>
    </source>
</evidence>
<dbReference type="InterPro" id="IPR001727">
    <property type="entry name" value="GDT1-like"/>
</dbReference>
<dbReference type="GO" id="GO:0015085">
    <property type="term" value="F:calcium ion transmembrane transporter activity"/>
    <property type="evidence" value="ECO:0007669"/>
    <property type="project" value="TreeGrafter"/>
</dbReference>
<evidence type="ECO:0000256" key="3">
    <source>
        <dbReference type="ARBA" id="ARBA00022692"/>
    </source>
</evidence>
<dbReference type="OrthoDB" id="442680at2759"/>
<keyword evidence="3 6" id="KW-0812">Transmembrane</keyword>
<feature type="transmembrane region" description="Helical" evidence="6">
    <location>
        <begin position="109"/>
        <end position="126"/>
    </location>
</feature>
<gene>
    <name evidence="7" type="ORF">CTOB1V02_LOCUS4185</name>
</gene>
<sequence length="283" mass="30992">MDMFQPDEVLHPPEMPSGEHGNITMLNGTAGNEGGVGGLVEAGFLHAFLAAFGVIIVTELGDKTFFISCIMAMKYNRFVVFGGTMAAMFTMTILSVLLGAAVSIVPREYVHYGSTALFVIFGLKMLRDGYKMKPEEGQEEFNEVDSELKRRDEELDVETQAQGQGTVDVEAAASEEERKRQQEEAKRKKERWLLYKVFLQAFTLCFLAEWGDRSQFATIILAARQDKYGVTIGATTGHAVCTLIAVIGGRLLAMKLSVKTVTIIGGVVFLIFAVIALIMGPST</sequence>
<proteinExistence type="inferred from homology"/>
<feature type="transmembrane region" description="Helical" evidence="6">
    <location>
        <begin position="35"/>
        <end position="57"/>
    </location>
</feature>
<keyword evidence="4 6" id="KW-1133">Transmembrane helix</keyword>